<feature type="compositionally biased region" description="Basic and acidic residues" evidence="1">
    <location>
        <begin position="22"/>
        <end position="39"/>
    </location>
</feature>
<protein>
    <submittedName>
        <fullName evidence="3">Coiled-coil domain-containing protein 106-like</fullName>
    </submittedName>
</protein>
<dbReference type="RefSeq" id="XP_026100198.1">
    <property type="nucleotide sequence ID" value="XM_026244413.1"/>
</dbReference>
<dbReference type="Proteomes" id="UP000515129">
    <property type="component" value="Unplaced"/>
</dbReference>
<sequence>MFRGERQASVIKVEPIPDEDDSQSHQTEHTQQETCEHLEAYSGVTETAMASQSTKRKIPVRKPAQEEVKNDVQALKLKAEVPERSQKPTASQVESSEDTTSSDSSSDSSEPSRKKYKKKPKKKKSKKARACDFKRVKTPEESVCRYQKVLRLVKSGSTKADAYNSVGVDRNTIVNQAPIAELAAVSPDMFKILRAGFKKGDSLLKFAEKCMAQCILEPNASQIRAMKEASGLLDILKK</sequence>
<reference evidence="3" key="1">
    <citation type="submission" date="2025-08" db="UniProtKB">
        <authorList>
            <consortium name="RefSeq"/>
        </authorList>
    </citation>
    <scope>IDENTIFICATION</scope>
    <source>
        <strain evidence="3">Wakin</strain>
        <tissue evidence="3">Muscle</tissue>
    </source>
</reference>
<keyword evidence="2" id="KW-1185">Reference proteome</keyword>
<dbReference type="AlphaFoldDB" id="A0A6P6MUZ4"/>
<feature type="region of interest" description="Disordered" evidence="1">
    <location>
        <begin position="1"/>
        <end position="131"/>
    </location>
</feature>
<proteinExistence type="predicted"/>
<evidence type="ECO:0000256" key="1">
    <source>
        <dbReference type="SAM" id="MobiDB-lite"/>
    </source>
</evidence>
<dbReference type="GeneID" id="113071048"/>
<feature type="compositionally biased region" description="Basic and acidic residues" evidence="1">
    <location>
        <begin position="77"/>
        <end position="86"/>
    </location>
</feature>
<dbReference type="Pfam" id="PF15794">
    <property type="entry name" value="CCDC106"/>
    <property type="match status" value="1"/>
</dbReference>
<feature type="compositionally biased region" description="Polar residues" evidence="1">
    <location>
        <begin position="44"/>
        <end position="53"/>
    </location>
</feature>
<feature type="compositionally biased region" description="Basic residues" evidence="1">
    <location>
        <begin position="114"/>
        <end position="128"/>
    </location>
</feature>
<dbReference type="OrthoDB" id="8853683at2759"/>
<dbReference type="InterPro" id="IPR031591">
    <property type="entry name" value="CCDC106"/>
</dbReference>
<evidence type="ECO:0000313" key="3">
    <source>
        <dbReference type="RefSeq" id="XP_026100198.1"/>
    </source>
</evidence>
<accession>A0A6P6MUZ4</accession>
<dbReference type="KEGG" id="caua:113071048"/>
<dbReference type="PANTHER" id="PTHR16477:SF5">
    <property type="entry name" value="COILED-COIL DOMAIN-CONTAINING PROTEIN 106-RELATED"/>
    <property type="match status" value="1"/>
</dbReference>
<gene>
    <name evidence="3" type="primary">LOC113071048</name>
</gene>
<dbReference type="PANTHER" id="PTHR16477">
    <property type="entry name" value="COILED-COIL DOMAIN-CONTAINING PROTEIN 106"/>
    <property type="match status" value="1"/>
</dbReference>
<name>A0A6P6MUZ4_CARAU</name>
<evidence type="ECO:0000313" key="2">
    <source>
        <dbReference type="Proteomes" id="UP000515129"/>
    </source>
</evidence>
<organism evidence="2 3">
    <name type="scientific">Carassius auratus</name>
    <name type="common">Goldfish</name>
    <dbReference type="NCBI Taxonomy" id="7957"/>
    <lineage>
        <taxon>Eukaryota</taxon>
        <taxon>Metazoa</taxon>
        <taxon>Chordata</taxon>
        <taxon>Craniata</taxon>
        <taxon>Vertebrata</taxon>
        <taxon>Euteleostomi</taxon>
        <taxon>Actinopterygii</taxon>
        <taxon>Neopterygii</taxon>
        <taxon>Teleostei</taxon>
        <taxon>Ostariophysi</taxon>
        <taxon>Cypriniformes</taxon>
        <taxon>Cyprinidae</taxon>
        <taxon>Cyprininae</taxon>
        <taxon>Carassius</taxon>
    </lineage>
</organism>
<dbReference type="GO" id="GO:0005654">
    <property type="term" value="C:nucleoplasm"/>
    <property type="evidence" value="ECO:0007669"/>
    <property type="project" value="TreeGrafter"/>
</dbReference>
<feature type="compositionally biased region" description="Low complexity" evidence="1">
    <location>
        <begin position="98"/>
        <end position="109"/>
    </location>
</feature>